<proteinExistence type="predicted"/>
<dbReference type="EMBL" id="CP027806">
    <property type="protein sequence ID" value="AXJ01632.1"/>
    <property type="molecule type" value="Genomic_DNA"/>
</dbReference>
<keyword evidence="2" id="KW-1185">Reference proteome</keyword>
<evidence type="ECO:0000313" key="1">
    <source>
        <dbReference type="EMBL" id="AXJ01632.1"/>
    </source>
</evidence>
<reference evidence="1 2" key="1">
    <citation type="submission" date="2018-03" db="EMBL/GenBank/DDBJ databases">
        <title>Phenotypic and genomic properties of Cyclonatronum proteinivorum gen. nov., sp. nov., a haloalkaliphilic bacteroidete from soda lakes possessing Na+-translocating rhodopsin.</title>
        <authorList>
            <person name="Toshchakov S.V."/>
            <person name="Korzhenkov A."/>
            <person name="Samarov N.I."/>
            <person name="Kublanov I.V."/>
            <person name="Muntyan M.S."/>
            <person name="Sorokin D.Y."/>
        </authorList>
    </citation>
    <scope>NUCLEOTIDE SEQUENCE [LARGE SCALE GENOMIC DNA]</scope>
    <source>
        <strain evidence="1 2">Omega</strain>
    </source>
</reference>
<evidence type="ECO:0000313" key="2">
    <source>
        <dbReference type="Proteomes" id="UP000254808"/>
    </source>
</evidence>
<organism evidence="1 2">
    <name type="scientific">Cyclonatronum proteinivorum</name>
    <dbReference type="NCBI Taxonomy" id="1457365"/>
    <lineage>
        <taxon>Bacteria</taxon>
        <taxon>Pseudomonadati</taxon>
        <taxon>Balneolota</taxon>
        <taxon>Balneolia</taxon>
        <taxon>Balneolales</taxon>
        <taxon>Cyclonatronaceae</taxon>
        <taxon>Cyclonatronum</taxon>
    </lineage>
</organism>
<name>A0A345UMD0_9BACT</name>
<dbReference type="Proteomes" id="UP000254808">
    <property type="component" value="Chromosome"/>
</dbReference>
<gene>
    <name evidence="1" type="ORF">CYPRO_2390</name>
</gene>
<accession>A0A345UMD0</accession>
<dbReference type="AlphaFoldDB" id="A0A345UMD0"/>
<dbReference type="KEGG" id="cprv:CYPRO_2390"/>
<protein>
    <submittedName>
        <fullName evidence="1">Uncharacterized protein</fullName>
    </submittedName>
</protein>
<sequence length="126" mass="14342">MVYDKLTDLNSIQLKYGFRDCYSTERKGFYRLAMPFITQKTASKMDLKGQQLNKYLKRYPVLNAASFATKLNFLQPDNTYTALLHSQKRPLSDVAAVDTIGFFTPAADFLGYPNHVGIGFQQPAQF</sequence>